<proteinExistence type="predicted"/>
<dbReference type="EMBL" id="JAVIDA010000055">
    <property type="protein sequence ID" value="MDQ9073655.1"/>
    <property type="molecule type" value="Genomic_DNA"/>
</dbReference>
<gene>
    <name evidence="1" type="ORF">RFH51_19665</name>
</gene>
<sequence length="170" mass="19996">MTNLSIDTEAFLKFTERTNNQLENAPFVNSEYSNPKEWGTDLQALYIKELDVVDYDGRDSSFQYYLVTDENFQKKVSEYSLIIRNMNDADLIQYMDWETGHENFNHSSVQEHLKGMKEPYRLARRITALEYRALIEAIRINGNSKEIESDAISYCHRNLASSFNKNYHEI</sequence>
<evidence type="ECO:0000313" key="2">
    <source>
        <dbReference type="Proteomes" id="UP001243195"/>
    </source>
</evidence>
<name>A0AAW8JR44_9GAMM</name>
<protein>
    <submittedName>
        <fullName evidence="1">Uncharacterized protein</fullName>
    </submittedName>
</protein>
<dbReference type="RefSeq" id="WP_308957482.1">
    <property type="nucleotide sequence ID" value="NZ_JAVICY010000057.1"/>
</dbReference>
<organism evidence="1 2">
    <name type="scientific">Acinetobacter gerneri</name>
    <dbReference type="NCBI Taxonomy" id="202952"/>
    <lineage>
        <taxon>Bacteria</taxon>
        <taxon>Pseudomonadati</taxon>
        <taxon>Pseudomonadota</taxon>
        <taxon>Gammaproteobacteria</taxon>
        <taxon>Moraxellales</taxon>
        <taxon>Moraxellaceae</taxon>
        <taxon>Acinetobacter</taxon>
    </lineage>
</organism>
<accession>A0AAW8JR44</accession>
<comment type="caution">
    <text evidence="1">The sequence shown here is derived from an EMBL/GenBank/DDBJ whole genome shotgun (WGS) entry which is preliminary data.</text>
</comment>
<reference evidence="1" key="1">
    <citation type="submission" date="2023-08" db="EMBL/GenBank/DDBJ databases">
        <title>Emergence of clinically-relevant ST2 carbapenem-resistant Acinetobacter baumannii strains in hospital sewages in Zhejiang, East of China.</title>
        <authorList>
            <person name="Kaichao C."/>
            <person name="Zhang R."/>
        </authorList>
    </citation>
    <scope>NUCLEOTIDE SEQUENCE</scope>
    <source>
        <strain evidence="1">M-SY-60</strain>
    </source>
</reference>
<dbReference type="Proteomes" id="UP001243195">
    <property type="component" value="Unassembled WGS sequence"/>
</dbReference>
<evidence type="ECO:0000313" key="1">
    <source>
        <dbReference type="EMBL" id="MDQ9073655.1"/>
    </source>
</evidence>
<dbReference type="AlphaFoldDB" id="A0AAW8JR44"/>